<dbReference type="Proteomes" id="UP000704176">
    <property type="component" value="Unassembled WGS sequence"/>
</dbReference>
<evidence type="ECO:0000313" key="3">
    <source>
        <dbReference type="Proteomes" id="UP000704176"/>
    </source>
</evidence>
<reference evidence="2 3" key="1">
    <citation type="submission" date="2021-09" db="EMBL/GenBank/DDBJ databases">
        <title>The complete genome sequence of a new microorganism.</title>
        <authorList>
            <person name="Zi Z."/>
        </authorList>
    </citation>
    <scope>NUCLEOTIDE SEQUENCE [LARGE SCALE GENOMIC DNA]</scope>
    <source>
        <strain evidence="2 3">WGZ8</strain>
    </source>
</reference>
<gene>
    <name evidence="2" type="ORF">K9B37_00640</name>
</gene>
<keyword evidence="1" id="KW-0732">Signal</keyword>
<accession>A0ABS7VH28</accession>
<comment type="caution">
    <text evidence="2">The sequence shown here is derived from an EMBL/GenBank/DDBJ whole genome shotgun (WGS) entry which is preliminary data.</text>
</comment>
<feature type="chain" id="PRO_5046859356" evidence="1">
    <location>
        <begin position="24"/>
        <end position="138"/>
    </location>
</feature>
<protein>
    <submittedName>
        <fullName evidence="2">Uncharacterized protein</fullName>
    </submittedName>
</protein>
<name>A0ABS7VH28_9HYPH</name>
<organism evidence="2 3">
    <name type="scientific">Microvirga puerhi</name>
    <dbReference type="NCBI Taxonomy" id="2876078"/>
    <lineage>
        <taxon>Bacteria</taxon>
        <taxon>Pseudomonadati</taxon>
        <taxon>Pseudomonadota</taxon>
        <taxon>Alphaproteobacteria</taxon>
        <taxon>Hyphomicrobiales</taxon>
        <taxon>Methylobacteriaceae</taxon>
        <taxon>Microvirga</taxon>
    </lineage>
</organism>
<keyword evidence="3" id="KW-1185">Reference proteome</keyword>
<evidence type="ECO:0000313" key="2">
    <source>
        <dbReference type="EMBL" id="MBZ6074808.1"/>
    </source>
</evidence>
<sequence>MMRRITLTAALGALLISAAGAMAQPYPAPVPNASGSQTTDPLTYGDTARPGFVPAPVEGLSVGTCVPSPNASGSLTTNPCGYNNAGTTPGNEPLATGSIIVQPAPMYETAPIYESVPVPNASGSQVTNPMTYGDTLPR</sequence>
<proteinExistence type="predicted"/>
<dbReference type="EMBL" id="JAIRBM010000001">
    <property type="protein sequence ID" value="MBZ6074808.1"/>
    <property type="molecule type" value="Genomic_DNA"/>
</dbReference>
<dbReference type="RefSeq" id="WP_224310866.1">
    <property type="nucleotide sequence ID" value="NZ_JAIRBM010000001.1"/>
</dbReference>
<evidence type="ECO:0000256" key="1">
    <source>
        <dbReference type="SAM" id="SignalP"/>
    </source>
</evidence>
<feature type="signal peptide" evidence="1">
    <location>
        <begin position="1"/>
        <end position="23"/>
    </location>
</feature>